<protein>
    <submittedName>
        <fullName evidence="1">Uncharacterized protein</fullName>
    </submittedName>
</protein>
<dbReference type="EMBL" id="MNCJ02000332">
    <property type="protein sequence ID" value="KAF5757771.1"/>
    <property type="molecule type" value="Genomic_DNA"/>
</dbReference>
<organism evidence="1 2">
    <name type="scientific">Helianthus annuus</name>
    <name type="common">Common sunflower</name>
    <dbReference type="NCBI Taxonomy" id="4232"/>
    <lineage>
        <taxon>Eukaryota</taxon>
        <taxon>Viridiplantae</taxon>
        <taxon>Streptophyta</taxon>
        <taxon>Embryophyta</taxon>
        <taxon>Tracheophyta</taxon>
        <taxon>Spermatophyta</taxon>
        <taxon>Magnoliopsida</taxon>
        <taxon>eudicotyledons</taxon>
        <taxon>Gunneridae</taxon>
        <taxon>Pentapetalae</taxon>
        <taxon>asterids</taxon>
        <taxon>campanulids</taxon>
        <taxon>Asterales</taxon>
        <taxon>Asteraceae</taxon>
        <taxon>Asteroideae</taxon>
        <taxon>Heliantheae alliance</taxon>
        <taxon>Heliantheae</taxon>
        <taxon>Helianthus</taxon>
    </lineage>
</organism>
<gene>
    <name evidence="1" type="ORF">HanXRQr2_Chr17g0830641</name>
</gene>
<dbReference type="Proteomes" id="UP000215914">
    <property type="component" value="Unassembled WGS sequence"/>
</dbReference>
<evidence type="ECO:0000313" key="2">
    <source>
        <dbReference type="Proteomes" id="UP000215914"/>
    </source>
</evidence>
<reference evidence="1" key="1">
    <citation type="journal article" date="2017" name="Nature">
        <title>The sunflower genome provides insights into oil metabolism, flowering and Asterid evolution.</title>
        <authorList>
            <person name="Badouin H."/>
            <person name="Gouzy J."/>
            <person name="Grassa C.J."/>
            <person name="Murat F."/>
            <person name="Staton S.E."/>
            <person name="Cottret L."/>
            <person name="Lelandais-Briere C."/>
            <person name="Owens G.L."/>
            <person name="Carrere S."/>
            <person name="Mayjonade B."/>
            <person name="Legrand L."/>
            <person name="Gill N."/>
            <person name="Kane N.C."/>
            <person name="Bowers J.E."/>
            <person name="Hubner S."/>
            <person name="Bellec A."/>
            <person name="Berard A."/>
            <person name="Berges H."/>
            <person name="Blanchet N."/>
            <person name="Boniface M.C."/>
            <person name="Brunel D."/>
            <person name="Catrice O."/>
            <person name="Chaidir N."/>
            <person name="Claudel C."/>
            <person name="Donnadieu C."/>
            <person name="Faraut T."/>
            <person name="Fievet G."/>
            <person name="Helmstetter N."/>
            <person name="King M."/>
            <person name="Knapp S.J."/>
            <person name="Lai Z."/>
            <person name="Le Paslier M.C."/>
            <person name="Lippi Y."/>
            <person name="Lorenzon L."/>
            <person name="Mandel J.R."/>
            <person name="Marage G."/>
            <person name="Marchand G."/>
            <person name="Marquand E."/>
            <person name="Bret-Mestries E."/>
            <person name="Morien E."/>
            <person name="Nambeesan S."/>
            <person name="Nguyen T."/>
            <person name="Pegot-Espagnet P."/>
            <person name="Pouilly N."/>
            <person name="Raftis F."/>
            <person name="Sallet E."/>
            <person name="Schiex T."/>
            <person name="Thomas J."/>
            <person name="Vandecasteele C."/>
            <person name="Vares D."/>
            <person name="Vear F."/>
            <person name="Vautrin S."/>
            <person name="Crespi M."/>
            <person name="Mangin B."/>
            <person name="Burke J.M."/>
            <person name="Salse J."/>
            <person name="Munos S."/>
            <person name="Vincourt P."/>
            <person name="Rieseberg L.H."/>
            <person name="Langlade N.B."/>
        </authorList>
    </citation>
    <scope>NUCLEOTIDE SEQUENCE</scope>
    <source>
        <tissue evidence="1">Leaves</tissue>
    </source>
</reference>
<sequence>MPNPKSQAADSLVRRSPLDSISPRKRLALTITQFEARRPLVGANVDG</sequence>
<accession>A0A9K3DM32</accession>
<name>A0A9K3DM32_HELAN</name>
<evidence type="ECO:0000313" key="1">
    <source>
        <dbReference type="EMBL" id="KAF5757771.1"/>
    </source>
</evidence>
<dbReference type="Gramene" id="mRNA:HanXRQr2_Chr17g0830641">
    <property type="protein sequence ID" value="mRNA:HanXRQr2_Chr17g0830641"/>
    <property type="gene ID" value="HanXRQr2_Chr17g0830641"/>
</dbReference>
<reference evidence="1" key="2">
    <citation type="submission" date="2020-06" db="EMBL/GenBank/DDBJ databases">
        <title>Helianthus annuus Genome sequencing and assembly Release 2.</title>
        <authorList>
            <person name="Gouzy J."/>
            <person name="Langlade N."/>
            <person name="Munos S."/>
        </authorList>
    </citation>
    <scope>NUCLEOTIDE SEQUENCE</scope>
    <source>
        <tissue evidence="1">Leaves</tissue>
    </source>
</reference>
<dbReference type="AlphaFoldDB" id="A0A9K3DM32"/>
<proteinExistence type="predicted"/>
<comment type="caution">
    <text evidence="1">The sequence shown here is derived from an EMBL/GenBank/DDBJ whole genome shotgun (WGS) entry which is preliminary data.</text>
</comment>
<keyword evidence="2" id="KW-1185">Reference proteome</keyword>